<accession>A0A934K3L0</accession>
<reference evidence="1" key="1">
    <citation type="submission" date="2020-10" db="EMBL/GenBank/DDBJ databases">
        <title>Ca. Dormibacterota MAGs.</title>
        <authorList>
            <person name="Montgomery K."/>
        </authorList>
    </citation>
    <scope>NUCLEOTIDE SEQUENCE [LARGE SCALE GENOMIC DNA]</scope>
    <source>
        <strain evidence="1">SC8812_S17_10</strain>
    </source>
</reference>
<dbReference type="EMBL" id="JAEKNR010000018">
    <property type="protein sequence ID" value="MBJ7596702.1"/>
    <property type="molecule type" value="Genomic_DNA"/>
</dbReference>
<evidence type="ECO:0000313" key="1">
    <source>
        <dbReference type="EMBL" id="MBJ7596702.1"/>
    </source>
</evidence>
<dbReference type="InterPro" id="IPR006175">
    <property type="entry name" value="YjgF/YER057c/UK114"/>
</dbReference>
<dbReference type="Proteomes" id="UP000612893">
    <property type="component" value="Unassembled WGS sequence"/>
</dbReference>
<sequence length="133" mass="14438">MSDKVVIRSEHLSKPIGVFSQAVRIPAGRELLFISGLTSRNRNGDIHAPNDVGSQTRQILENMVALLSEVGATLEDLVKVTIFVRDIGDVGAINEVRREYFHGDPPASSLVQVAALADQRLRVEIEGIALLPA</sequence>
<comment type="caution">
    <text evidence="1">The sequence shown here is derived from an EMBL/GenBank/DDBJ whole genome shotgun (WGS) entry which is preliminary data.</text>
</comment>
<dbReference type="AlphaFoldDB" id="A0A934K3L0"/>
<proteinExistence type="predicted"/>
<dbReference type="CDD" id="cd00448">
    <property type="entry name" value="YjgF_YER057c_UK114_family"/>
    <property type="match status" value="1"/>
</dbReference>
<dbReference type="PANTHER" id="PTHR11803">
    <property type="entry name" value="2-IMINOBUTANOATE/2-IMINOPROPANOATE DEAMINASE RIDA"/>
    <property type="match status" value="1"/>
</dbReference>
<evidence type="ECO:0000313" key="2">
    <source>
        <dbReference type="Proteomes" id="UP000612893"/>
    </source>
</evidence>
<dbReference type="SUPFAM" id="SSF55298">
    <property type="entry name" value="YjgF-like"/>
    <property type="match status" value="1"/>
</dbReference>
<dbReference type="PANTHER" id="PTHR11803:SF39">
    <property type="entry name" value="2-IMINOBUTANOATE_2-IMINOPROPANOATE DEAMINASE"/>
    <property type="match status" value="1"/>
</dbReference>
<keyword evidence="2" id="KW-1185">Reference proteome</keyword>
<dbReference type="Gene3D" id="3.30.1330.40">
    <property type="entry name" value="RutC-like"/>
    <property type="match status" value="1"/>
</dbReference>
<dbReference type="RefSeq" id="WP_338198531.1">
    <property type="nucleotide sequence ID" value="NZ_JAEKNR010000018.1"/>
</dbReference>
<dbReference type="InterPro" id="IPR035959">
    <property type="entry name" value="RutC-like_sf"/>
</dbReference>
<dbReference type="Pfam" id="PF01042">
    <property type="entry name" value="Ribonuc_L-PSP"/>
    <property type="match status" value="1"/>
</dbReference>
<protein>
    <submittedName>
        <fullName evidence="1">RidA family protein</fullName>
    </submittedName>
</protein>
<name>A0A934K3L0_9BACT</name>
<organism evidence="1 2">
    <name type="scientific">Candidatus Nephthysia bennettiae</name>
    <dbReference type="NCBI Taxonomy" id="3127016"/>
    <lineage>
        <taxon>Bacteria</taxon>
        <taxon>Bacillati</taxon>
        <taxon>Candidatus Dormiibacterota</taxon>
        <taxon>Candidatus Dormibacteria</taxon>
        <taxon>Candidatus Dormibacterales</taxon>
        <taxon>Candidatus Dormibacteraceae</taxon>
        <taxon>Candidatus Nephthysia</taxon>
    </lineage>
</organism>
<gene>
    <name evidence="1" type="ORF">JF922_01260</name>
</gene>